<dbReference type="Gramene" id="PVH64178">
    <property type="protein sequence ID" value="PVH64178"/>
    <property type="gene ID" value="PAHAL_2G208300"/>
</dbReference>
<sequence>MADHAYAGALYPITVIVTGGTSLLQVGHHKFDNTNVLTPQRHTPARHFCINPSHSLELLPAAAPPPLRRRRRPLPRDSDPAWVRLGGRGATRASASSRRTASRAWARTPPCTSNTRAPRAATARRGARRPSPRASACLPCPGSRCPSSAAINHRLAALHLLEGDVHALAVARGVFFTASNSIRVRSWAAPGCFNCGYLDVGRGCVPALAACGGTLVTSHSRDHHVRVWTICAAAVCDHIRRSSRI</sequence>
<dbReference type="EMBL" id="CM008047">
    <property type="protein sequence ID" value="PVH64176.1"/>
    <property type="molecule type" value="Genomic_DNA"/>
</dbReference>
<dbReference type="Proteomes" id="UP000243499">
    <property type="component" value="Chromosome 2"/>
</dbReference>
<name>A0A2T8KPT4_9POAL</name>
<dbReference type="EMBL" id="CM008047">
    <property type="protein sequence ID" value="PVH64175.1"/>
    <property type="molecule type" value="Genomic_DNA"/>
</dbReference>
<gene>
    <name evidence="2" type="ORF">PAHAL_2G208300</name>
</gene>
<dbReference type="Gramene" id="PVH64176">
    <property type="protein sequence ID" value="PVH64176"/>
    <property type="gene ID" value="PAHAL_2G208300"/>
</dbReference>
<accession>A0A2T8KPT4</accession>
<dbReference type="AlphaFoldDB" id="A0A2T8KPT4"/>
<dbReference type="EMBL" id="CM008047">
    <property type="protein sequence ID" value="PVH64177.1"/>
    <property type="molecule type" value="Genomic_DNA"/>
</dbReference>
<evidence type="ECO:0000313" key="2">
    <source>
        <dbReference type="EMBL" id="PVH64174.1"/>
    </source>
</evidence>
<dbReference type="Gramene" id="PVH64174">
    <property type="protein sequence ID" value="PVH64174"/>
    <property type="gene ID" value="PAHAL_2G208300"/>
</dbReference>
<reference evidence="2" key="1">
    <citation type="submission" date="2018-04" db="EMBL/GenBank/DDBJ databases">
        <title>WGS assembly of Panicum hallii.</title>
        <authorList>
            <person name="Lovell J."/>
            <person name="Jenkins J."/>
            <person name="Lowry D."/>
            <person name="Mamidi S."/>
            <person name="Sreedasyam A."/>
            <person name="Weng X."/>
            <person name="Barry K."/>
            <person name="Bonette J."/>
            <person name="Campitelli B."/>
            <person name="Daum C."/>
            <person name="Gordon S."/>
            <person name="Gould B."/>
            <person name="Lipzen A."/>
            <person name="Macqueen A."/>
            <person name="Palacio-Mejia J."/>
            <person name="Plott C."/>
            <person name="Shakirov E."/>
            <person name="Shu S."/>
            <person name="Yoshinaga Y."/>
            <person name="Zane M."/>
            <person name="Rokhsar D."/>
            <person name="Grimwood J."/>
            <person name="Schmutz J."/>
            <person name="Juenger T."/>
        </authorList>
    </citation>
    <scope>NUCLEOTIDE SEQUENCE [LARGE SCALE GENOMIC DNA]</scope>
    <source>
        <strain evidence="2">FIL2</strain>
    </source>
</reference>
<dbReference type="EMBL" id="CM008047">
    <property type="protein sequence ID" value="PVH64174.1"/>
    <property type="molecule type" value="Genomic_DNA"/>
</dbReference>
<protein>
    <submittedName>
        <fullName evidence="2">Uncharacterized protein</fullName>
    </submittedName>
</protein>
<dbReference type="EMBL" id="CM008047">
    <property type="protein sequence ID" value="PVH64178.1"/>
    <property type="molecule type" value="Genomic_DNA"/>
</dbReference>
<dbReference type="Gramene" id="PVH64175">
    <property type="protein sequence ID" value="PVH64175"/>
    <property type="gene ID" value="PAHAL_2G208300"/>
</dbReference>
<dbReference type="Gramene" id="PVH64177">
    <property type="protein sequence ID" value="PVH64177"/>
    <property type="gene ID" value="PAHAL_2G208300"/>
</dbReference>
<evidence type="ECO:0000256" key="1">
    <source>
        <dbReference type="SAM" id="MobiDB-lite"/>
    </source>
</evidence>
<organism evidence="2">
    <name type="scientific">Panicum hallii</name>
    <dbReference type="NCBI Taxonomy" id="206008"/>
    <lineage>
        <taxon>Eukaryota</taxon>
        <taxon>Viridiplantae</taxon>
        <taxon>Streptophyta</taxon>
        <taxon>Embryophyta</taxon>
        <taxon>Tracheophyta</taxon>
        <taxon>Spermatophyta</taxon>
        <taxon>Magnoliopsida</taxon>
        <taxon>Liliopsida</taxon>
        <taxon>Poales</taxon>
        <taxon>Poaceae</taxon>
        <taxon>PACMAD clade</taxon>
        <taxon>Panicoideae</taxon>
        <taxon>Panicodae</taxon>
        <taxon>Paniceae</taxon>
        <taxon>Panicinae</taxon>
        <taxon>Panicum</taxon>
        <taxon>Panicum sect. Panicum</taxon>
    </lineage>
</organism>
<feature type="compositionally biased region" description="Low complexity" evidence="1">
    <location>
        <begin position="90"/>
        <end position="124"/>
    </location>
</feature>
<feature type="region of interest" description="Disordered" evidence="1">
    <location>
        <begin position="65"/>
        <end position="133"/>
    </location>
</feature>
<proteinExistence type="predicted"/>